<name>A0A0U3CCA5_9CAUD</name>
<accession>A0A0U3CCA5</accession>
<evidence type="ECO:0000313" key="1">
    <source>
        <dbReference type="EMBL" id="ALT58099.1"/>
    </source>
</evidence>
<dbReference type="EMBL" id="KU245542">
    <property type="protein sequence ID" value="ALT58099.1"/>
    <property type="molecule type" value="Genomic_DNA"/>
</dbReference>
<gene>
    <name evidence="1" type="ORF">SM1_0107</name>
</gene>
<dbReference type="Proteomes" id="UP000224832">
    <property type="component" value="Segment"/>
</dbReference>
<protein>
    <submittedName>
        <fullName evidence="1">Uncharacterized protein</fullName>
    </submittedName>
</protein>
<proteinExistence type="predicted"/>
<keyword evidence="2" id="KW-1185">Reference proteome</keyword>
<organism evidence="1 2">
    <name type="scientific">Pseudomonas phage SM1</name>
    <dbReference type="NCBI Taxonomy" id="1772332"/>
    <lineage>
        <taxon>Viruses</taxon>
        <taxon>Duplodnaviria</taxon>
        <taxon>Heunggongvirae</taxon>
        <taxon>Uroviricota</taxon>
        <taxon>Caudoviricetes</taxon>
        <taxon>Samunavirus</taxon>
        <taxon>Samunavirus SM1</taxon>
    </lineage>
</organism>
<reference evidence="1 2" key="1">
    <citation type="submission" date="2015-12" db="EMBL/GenBank/DDBJ databases">
        <title>In silico genomic study of Pseudomonas phage SM1.</title>
        <authorList>
            <person name="Zawawi N.A.M."/>
            <person name="Mat-Arip Y."/>
            <person name="Wan-Jauhari W.K."/>
            <person name="Fauzi A.A."/>
            <person name="Yee F.J."/>
        </authorList>
    </citation>
    <scope>NUCLEOTIDE SEQUENCE [LARGE SCALE GENOMIC DNA]</scope>
</reference>
<sequence length="100" mass="11617">MAQRPPYFEHVCKAADRLVAEIKKDNLPAASIHFETFRVLLDLPDMIESDPQFSAFRTQVRIRGYKIVHVVKGRYCVLEHEFLVRSLPSLVFQEESRQSA</sequence>
<evidence type="ECO:0000313" key="2">
    <source>
        <dbReference type="Proteomes" id="UP000224832"/>
    </source>
</evidence>